<dbReference type="OMA" id="IFEANFT"/>
<dbReference type="PANTHER" id="PTHR47723:SF19">
    <property type="entry name" value="POLYNUCLEOTIDYL TRANSFERASE, RIBONUCLEASE H-LIKE SUPERFAMILY PROTEIN"/>
    <property type="match status" value="1"/>
</dbReference>
<evidence type="ECO:0000259" key="1">
    <source>
        <dbReference type="Pfam" id="PF13456"/>
    </source>
</evidence>
<name>A0A2P6QZJ4_ROSCH</name>
<dbReference type="InterPro" id="IPR002156">
    <property type="entry name" value="RNaseH_domain"/>
</dbReference>
<evidence type="ECO:0000313" key="3">
    <source>
        <dbReference type="Proteomes" id="UP000238479"/>
    </source>
</evidence>
<dbReference type="PANTHER" id="PTHR47723">
    <property type="entry name" value="OS05G0353850 PROTEIN"/>
    <property type="match status" value="1"/>
</dbReference>
<reference evidence="2 3" key="1">
    <citation type="journal article" date="2018" name="Nat. Genet.">
        <title>The Rosa genome provides new insights in the design of modern roses.</title>
        <authorList>
            <person name="Bendahmane M."/>
        </authorList>
    </citation>
    <scope>NUCLEOTIDE SEQUENCE [LARGE SCALE GENOMIC DNA]</scope>
    <source>
        <strain evidence="3">cv. Old Blush</strain>
    </source>
</reference>
<dbReference type="Proteomes" id="UP000238479">
    <property type="component" value="Chromosome 4"/>
</dbReference>
<dbReference type="EMBL" id="PDCK01000042">
    <property type="protein sequence ID" value="PRQ39591.1"/>
    <property type="molecule type" value="Genomic_DNA"/>
</dbReference>
<dbReference type="GO" id="GO:0003676">
    <property type="term" value="F:nucleic acid binding"/>
    <property type="evidence" value="ECO:0007669"/>
    <property type="project" value="InterPro"/>
</dbReference>
<organism evidence="2 3">
    <name type="scientific">Rosa chinensis</name>
    <name type="common">China rose</name>
    <dbReference type="NCBI Taxonomy" id="74649"/>
    <lineage>
        <taxon>Eukaryota</taxon>
        <taxon>Viridiplantae</taxon>
        <taxon>Streptophyta</taxon>
        <taxon>Embryophyta</taxon>
        <taxon>Tracheophyta</taxon>
        <taxon>Spermatophyta</taxon>
        <taxon>Magnoliopsida</taxon>
        <taxon>eudicotyledons</taxon>
        <taxon>Gunneridae</taxon>
        <taxon>Pentapetalae</taxon>
        <taxon>rosids</taxon>
        <taxon>fabids</taxon>
        <taxon>Rosales</taxon>
        <taxon>Rosaceae</taxon>
        <taxon>Rosoideae</taxon>
        <taxon>Rosoideae incertae sedis</taxon>
        <taxon>Rosa</taxon>
    </lineage>
</organism>
<dbReference type="InterPro" id="IPR044730">
    <property type="entry name" value="RNase_H-like_dom_plant"/>
</dbReference>
<comment type="caution">
    <text evidence="2">The sequence shown here is derived from an EMBL/GenBank/DDBJ whole genome shotgun (WGS) entry which is preliminary data.</text>
</comment>
<evidence type="ECO:0000313" key="2">
    <source>
        <dbReference type="EMBL" id="PRQ39591.1"/>
    </source>
</evidence>
<feature type="domain" description="RNase H type-1" evidence="1">
    <location>
        <begin position="75"/>
        <end position="134"/>
    </location>
</feature>
<dbReference type="InterPro" id="IPR053151">
    <property type="entry name" value="RNase_H-like"/>
</dbReference>
<dbReference type="GO" id="GO:0004523">
    <property type="term" value="F:RNA-DNA hybrid ribonuclease activity"/>
    <property type="evidence" value="ECO:0007669"/>
    <property type="project" value="InterPro"/>
</dbReference>
<dbReference type="Pfam" id="PF13456">
    <property type="entry name" value="RVT_3"/>
    <property type="match status" value="1"/>
</dbReference>
<keyword evidence="3" id="KW-1185">Reference proteome</keyword>
<proteinExistence type="predicted"/>
<gene>
    <name evidence="2" type="ORF">RchiOBHm_Chr4g0426941</name>
</gene>
<dbReference type="CDD" id="cd06222">
    <property type="entry name" value="RNase_H_like"/>
    <property type="match status" value="1"/>
</dbReference>
<dbReference type="AlphaFoldDB" id="A0A2P6QZJ4"/>
<protein>
    <recommendedName>
        <fullName evidence="1">RNase H type-1 domain-containing protein</fullName>
    </recommendedName>
</protein>
<dbReference type="Gramene" id="PRQ39591">
    <property type="protein sequence ID" value="PRQ39591"/>
    <property type="gene ID" value="RchiOBHm_Chr4g0426941"/>
</dbReference>
<accession>A0A2P6QZJ4</accession>
<sequence>MDWNELFIIVCWHIWKWRNKGIFEANFTFPHNPKEIIFQYATEISNASKPSIDNRPHQIVTLHWEKPARNNFKLNVDGSRSYAGVIGAGGLIRNSSGVWIKGFSHSMGVGEIVEAEAWGLFIGLKLAFGLHIKDWKLKVIQPLW</sequence>